<evidence type="ECO:0000313" key="4">
    <source>
        <dbReference type="Proteomes" id="UP000427373"/>
    </source>
</evidence>
<accession>A0A650CE31</accession>
<dbReference type="AlphaFoldDB" id="A0A650CE31"/>
<keyword evidence="1" id="KW-0812">Transmembrane</keyword>
<dbReference type="RefSeq" id="WP_156013661.1">
    <property type="nucleotide sequence ID" value="NZ_CP045484.1"/>
</dbReference>
<gene>
    <name evidence="3" type="ORF">D1869_01785</name>
    <name evidence="2" type="ORF">HNQ62_000753</name>
</gene>
<evidence type="ECO:0000313" key="5">
    <source>
        <dbReference type="Proteomes" id="UP000582213"/>
    </source>
</evidence>
<protein>
    <submittedName>
        <fullName evidence="3">Uncharacterized protein</fullName>
    </submittedName>
</protein>
<proteinExistence type="predicted"/>
<evidence type="ECO:0000313" key="3">
    <source>
        <dbReference type="EMBL" id="QGR16054.1"/>
    </source>
</evidence>
<feature type="transmembrane region" description="Helical" evidence="1">
    <location>
        <begin position="136"/>
        <end position="155"/>
    </location>
</feature>
<reference evidence="3 4" key="1">
    <citation type="submission" date="2019-10" db="EMBL/GenBank/DDBJ databases">
        <title>Genome Sequences from Six Type Strain Members of the Archaeal Family Sulfolobaceae: Acidianus ambivalens, Acidianus infernus, Metallosphaera prunae, Stygiolobus azoricus, Sulfolobus metallicus, and Sulfurisphaera ohwakuensis.</title>
        <authorList>
            <person name="Counts J.A."/>
            <person name="Kelly R.M."/>
        </authorList>
    </citation>
    <scope>NUCLEOTIDE SEQUENCE [LARGE SCALE GENOMIC DNA]</scope>
    <source>
        <strain evidence="3 4">TA-1</strain>
    </source>
</reference>
<dbReference type="GeneID" id="42799938"/>
<feature type="transmembrane region" description="Helical" evidence="1">
    <location>
        <begin position="109"/>
        <end position="129"/>
    </location>
</feature>
<feature type="transmembrane region" description="Helical" evidence="1">
    <location>
        <begin position="161"/>
        <end position="183"/>
    </location>
</feature>
<dbReference type="EMBL" id="JACHFY010000002">
    <property type="protein sequence ID" value="MBB5253020.1"/>
    <property type="molecule type" value="Genomic_DNA"/>
</dbReference>
<feature type="transmembrane region" description="Helical" evidence="1">
    <location>
        <begin position="12"/>
        <end position="35"/>
    </location>
</feature>
<sequence length="252" mass="28331">MWNIFDFLFYAQILASLTYSLGALFYALPIPIYGVKKWGPRMITDSIYIIVWITIYTVVLSLMQQLLSLLGASWSSYFQWLYAVENYDIIQYEIIEAIVNATQYVSGTFAPFMLFTFLLSMATSFIEFLTIISQMIYQYSGLFIAMGILLMAIPFRVGRAIGASFIASSIIFYIGLPYLPIFLTQLDLNILNIHLSSSPNISIVLQYEIPEIFIANLLAPTSYIILLSGLSIGLGNTIGGYGSRVPFLIDIV</sequence>
<reference evidence="2 5" key="2">
    <citation type="submission" date="2020-08" db="EMBL/GenBank/DDBJ databases">
        <title>Genomic Encyclopedia of Type Strains, Phase IV (KMG-IV): sequencing the most valuable type-strain genomes for metagenomic binning, comparative biology and taxonomic classification.</title>
        <authorList>
            <person name="Goeker M."/>
        </authorList>
    </citation>
    <scope>NUCLEOTIDE SEQUENCE [LARGE SCALE GENOMIC DNA]</scope>
    <source>
        <strain evidence="2 5">DSM 12421</strain>
    </source>
</reference>
<dbReference type="InterPro" id="IPR049688">
    <property type="entry name" value="CedA_arc"/>
</dbReference>
<evidence type="ECO:0000313" key="2">
    <source>
        <dbReference type="EMBL" id="MBB5253020.1"/>
    </source>
</evidence>
<name>A0A650CE31_SULOH</name>
<dbReference type="Proteomes" id="UP000582213">
    <property type="component" value="Unassembled WGS sequence"/>
</dbReference>
<dbReference type="OrthoDB" id="43622at2157"/>
<dbReference type="Proteomes" id="UP000427373">
    <property type="component" value="Chromosome"/>
</dbReference>
<keyword evidence="1" id="KW-0472">Membrane</keyword>
<dbReference type="KEGG" id="soh:D1869_01785"/>
<keyword evidence="1" id="KW-1133">Transmembrane helix</keyword>
<dbReference type="NCBIfam" id="NF041796">
    <property type="entry name" value="Ced_CedA"/>
    <property type="match status" value="1"/>
</dbReference>
<feature type="transmembrane region" description="Helical" evidence="1">
    <location>
        <begin position="47"/>
        <end position="67"/>
    </location>
</feature>
<keyword evidence="4" id="KW-1185">Reference proteome</keyword>
<organism evidence="3 4">
    <name type="scientific">Sulfurisphaera ohwakuensis</name>
    <dbReference type="NCBI Taxonomy" id="69656"/>
    <lineage>
        <taxon>Archaea</taxon>
        <taxon>Thermoproteota</taxon>
        <taxon>Thermoprotei</taxon>
        <taxon>Sulfolobales</taxon>
        <taxon>Sulfolobaceae</taxon>
        <taxon>Sulfurisphaera</taxon>
    </lineage>
</organism>
<dbReference type="EMBL" id="CP045484">
    <property type="protein sequence ID" value="QGR16054.1"/>
    <property type="molecule type" value="Genomic_DNA"/>
</dbReference>
<evidence type="ECO:0000256" key="1">
    <source>
        <dbReference type="SAM" id="Phobius"/>
    </source>
</evidence>